<sequence length="405" mass="47306">MNDMLFDEAYLENRARTRELFSIIAPEAYLDSPIPLRHPFVFYHGHLPAFSFLTLNRAVCGERSIDEKLEELFRRGIDPESRAKANELSIERWPDRPTIERFIEECDRRVLTVLQKNERSNRLATYTILEHEAMHHETLTYIVHQLPYHKKRPSRFSHRDGPVPYSEPLAVARGIALLGVPDEDEHFSWDNEHGALEIKVDDFSIDRFNITNGEWLEFVDAGGPVPIFWEHADRQWRLRACFESISLPRSWPVYVTLDQAQAFARWKGLRLPTEAEYHRAAFGTPWGETRRYPWGEESPSARHGNFDFRRYDPEPVFASPAGASAWGVESLVGNGWEWTTTPFAPFPGFTPQTTYPQYSIDFFDGRHFVLKGASPVTPRRLLRASFRNWFYPDYPYLYASFRCVR</sequence>
<feature type="domain" description="Sulfatase-modifying factor enzyme-like" evidence="1">
    <location>
        <begin position="171"/>
        <end position="405"/>
    </location>
</feature>
<dbReference type="InterPro" id="IPR051128">
    <property type="entry name" value="EgtD_Methyltrsf_superfamily"/>
</dbReference>
<dbReference type="EMBL" id="CABL01000002">
    <property type="protein sequence ID" value="CBH74606.1"/>
    <property type="molecule type" value="Genomic_DNA"/>
</dbReference>
<dbReference type="AlphaFoldDB" id="E6PDS1"/>
<evidence type="ECO:0000313" key="2">
    <source>
        <dbReference type="EMBL" id="CBH74606.1"/>
    </source>
</evidence>
<reference evidence="2" key="1">
    <citation type="submission" date="2009-10" db="EMBL/GenBank/DDBJ databases">
        <title>Diversity of trophic interactions inside an arsenic-rich microbial ecosystem.</title>
        <authorList>
            <person name="Bertin P.N."/>
            <person name="Heinrich-Salmeron A."/>
            <person name="Pelletier E."/>
            <person name="Goulhen-Chollet F."/>
            <person name="Arsene-Ploetze F."/>
            <person name="Gallien S."/>
            <person name="Calteau A."/>
            <person name="Vallenet D."/>
            <person name="Casiot C."/>
            <person name="Chane-Woon-Ming B."/>
            <person name="Giloteaux L."/>
            <person name="Barakat M."/>
            <person name="Bonnefoy V."/>
            <person name="Bruneel O."/>
            <person name="Chandler M."/>
            <person name="Cleiss J."/>
            <person name="Duran R."/>
            <person name="Elbaz-Poulichet F."/>
            <person name="Fonknechten N."/>
            <person name="Lauga B."/>
            <person name="Mornico D."/>
            <person name="Ortet P."/>
            <person name="Schaeffer C."/>
            <person name="Siguier P."/>
            <person name="Alexander Thil Smith A."/>
            <person name="Van Dorsselaer A."/>
            <person name="Weissenbach J."/>
            <person name="Medigue C."/>
            <person name="Le Paslier D."/>
        </authorList>
    </citation>
    <scope>NUCLEOTIDE SEQUENCE</scope>
</reference>
<name>E6PDS1_9ZZZZ</name>
<gene>
    <name evidence="2" type="ORF">CARN1_1709</name>
</gene>
<dbReference type="InterPro" id="IPR016187">
    <property type="entry name" value="CTDL_fold"/>
</dbReference>
<organism evidence="2">
    <name type="scientific">mine drainage metagenome</name>
    <dbReference type="NCBI Taxonomy" id="410659"/>
    <lineage>
        <taxon>unclassified sequences</taxon>
        <taxon>metagenomes</taxon>
        <taxon>ecological metagenomes</taxon>
    </lineage>
</organism>
<protein>
    <recommendedName>
        <fullName evidence="1">Sulfatase-modifying factor enzyme-like domain-containing protein</fullName>
    </recommendedName>
</protein>
<proteinExistence type="predicted"/>
<accession>E6PDS1</accession>
<dbReference type="InterPro" id="IPR005532">
    <property type="entry name" value="SUMF_dom"/>
</dbReference>
<dbReference type="Pfam" id="PF03781">
    <property type="entry name" value="FGE-sulfatase"/>
    <property type="match status" value="1"/>
</dbReference>
<dbReference type="PANTHER" id="PTHR43397">
    <property type="entry name" value="ERGOTHIONEINE BIOSYNTHESIS PROTEIN 1"/>
    <property type="match status" value="1"/>
</dbReference>
<dbReference type="Gene3D" id="3.90.1580.10">
    <property type="entry name" value="paralog of FGE (formylglycine-generating enzyme)"/>
    <property type="match status" value="1"/>
</dbReference>
<comment type="caution">
    <text evidence="2">The sequence shown here is derived from an EMBL/GenBank/DDBJ whole genome shotgun (WGS) entry which is preliminary data.</text>
</comment>
<dbReference type="SUPFAM" id="SSF56436">
    <property type="entry name" value="C-type lectin-like"/>
    <property type="match status" value="1"/>
</dbReference>
<dbReference type="InterPro" id="IPR042095">
    <property type="entry name" value="SUMF_sf"/>
</dbReference>
<evidence type="ECO:0000259" key="1">
    <source>
        <dbReference type="Pfam" id="PF03781"/>
    </source>
</evidence>
<dbReference type="PANTHER" id="PTHR43397:SF1">
    <property type="entry name" value="ERGOTHIONEINE BIOSYNTHESIS PROTEIN 1"/>
    <property type="match status" value="1"/>
</dbReference>